<accession>A0A1H2GCT1</accession>
<keyword evidence="3" id="KW-1185">Reference proteome</keyword>
<dbReference type="EMBL" id="LT629791">
    <property type="protein sequence ID" value="SDU17546.1"/>
    <property type="molecule type" value="Genomic_DNA"/>
</dbReference>
<reference evidence="3" key="1">
    <citation type="submission" date="2016-10" db="EMBL/GenBank/DDBJ databases">
        <authorList>
            <person name="Varghese N."/>
            <person name="Submissions S."/>
        </authorList>
    </citation>
    <scope>NUCLEOTIDE SEQUENCE [LARGE SCALE GENOMIC DNA]</scope>
    <source>
        <strain evidence="3">DSM 45079</strain>
    </source>
</reference>
<dbReference type="InterPro" id="IPR041657">
    <property type="entry name" value="HTH_17"/>
</dbReference>
<dbReference type="Pfam" id="PF12728">
    <property type="entry name" value="HTH_17"/>
    <property type="match status" value="1"/>
</dbReference>
<evidence type="ECO:0000259" key="1">
    <source>
        <dbReference type="Pfam" id="PF12728"/>
    </source>
</evidence>
<dbReference type="STRING" id="419479.SAMN04488563_0432"/>
<dbReference type="AlphaFoldDB" id="A0A1H2GCT1"/>
<dbReference type="NCBIfam" id="TIGR01764">
    <property type="entry name" value="excise"/>
    <property type="match status" value="1"/>
</dbReference>
<dbReference type="GO" id="GO:0003677">
    <property type="term" value="F:DNA binding"/>
    <property type="evidence" value="ECO:0007669"/>
    <property type="project" value="InterPro"/>
</dbReference>
<sequence>MNEQPDTESEAADDQSPKLLKVREVAVALNVSAMTVYRDIEDGKVPATRIRGSWRVPASYVDDVLADALRRQAEAKARRPHVA</sequence>
<evidence type="ECO:0000313" key="2">
    <source>
        <dbReference type="EMBL" id="SDU17546.1"/>
    </source>
</evidence>
<gene>
    <name evidence="2" type="ORF">SAMN04488563_0432</name>
</gene>
<organism evidence="2 3">
    <name type="scientific">Jiangella alkaliphila</name>
    <dbReference type="NCBI Taxonomy" id="419479"/>
    <lineage>
        <taxon>Bacteria</taxon>
        <taxon>Bacillati</taxon>
        <taxon>Actinomycetota</taxon>
        <taxon>Actinomycetes</taxon>
        <taxon>Jiangellales</taxon>
        <taxon>Jiangellaceae</taxon>
        <taxon>Jiangella</taxon>
    </lineage>
</organism>
<protein>
    <submittedName>
        <fullName evidence="2">DNA binding domain-containing protein, excisionase family</fullName>
    </submittedName>
</protein>
<name>A0A1H2GCT1_9ACTN</name>
<dbReference type="InterPro" id="IPR010093">
    <property type="entry name" value="SinI_DNA-bd"/>
</dbReference>
<dbReference type="InterPro" id="IPR009061">
    <property type="entry name" value="DNA-bd_dom_put_sf"/>
</dbReference>
<proteinExistence type="predicted"/>
<feature type="domain" description="Helix-turn-helix" evidence="1">
    <location>
        <begin position="19"/>
        <end position="66"/>
    </location>
</feature>
<evidence type="ECO:0000313" key="3">
    <source>
        <dbReference type="Proteomes" id="UP000182977"/>
    </source>
</evidence>
<dbReference type="Proteomes" id="UP000182977">
    <property type="component" value="Chromosome I"/>
</dbReference>
<dbReference type="SUPFAM" id="SSF46955">
    <property type="entry name" value="Putative DNA-binding domain"/>
    <property type="match status" value="1"/>
</dbReference>